<dbReference type="GO" id="GO:0050661">
    <property type="term" value="F:NADP binding"/>
    <property type="evidence" value="ECO:0007669"/>
    <property type="project" value="TreeGrafter"/>
</dbReference>
<proteinExistence type="inferred from homology"/>
<keyword evidence="7 10" id="KW-0560">Oxidoreductase</keyword>
<dbReference type="RefSeq" id="WP_035895588.1">
    <property type="nucleotide sequence ID" value="NZ_LCUA01000030.1"/>
</dbReference>
<feature type="domain" description="Ketopantoate reductase C-terminal" evidence="12">
    <location>
        <begin position="188"/>
        <end position="303"/>
    </location>
</feature>
<evidence type="ECO:0000256" key="9">
    <source>
        <dbReference type="ARBA" id="ARBA00048793"/>
    </source>
</evidence>
<accession>A0A0W0XDF2</accession>
<dbReference type="UniPathway" id="UPA00028">
    <property type="reaction ID" value="UER00004"/>
</dbReference>
<dbReference type="GO" id="GO:0005737">
    <property type="term" value="C:cytoplasm"/>
    <property type="evidence" value="ECO:0007669"/>
    <property type="project" value="TreeGrafter"/>
</dbReference>
<evidence type="ECO:0000256" key="10">
    <source>
        <dbReference type="RuleBase" id="RU362068"/>
    </source>
</evidence>
<dbReference type="Gene3D" id="3.40.50.720">
    <property type="entry name" value="NAD(P)-binding Rossmann-like Domain"/>
    <property type="match status" value="1"/>
</dbReference>
<comment type="catalytic activity">
    <reaction evidence="9 10">
        <text>(R)-pantoate + NADP(+) = 2-dehydropantoate + NADPH + H(+)</text>
        <dbReference type="Rhea" id="RHEA:16233"/>
        <dbReference type="ChEBI" id="CHEBI:11561"/>
        <dbReference type="ChEBI" id="CHEBI:15378"/>
        <dbReference type="ChEBI" id="CHEBI:15980"/>
        <dbReference type="ChEBI" id="CHEBI:57783"/>
        <dbReference type="ChEBI" id="CHEBI:58349"/>
        <dbReference type="EC" id="1.1.1.169"/>
    </reaction>
</comment>
<gene>
    <name evidence="13" type="primary">panE</name>
    <name evidence="13" type="ORF">Loak_0746</name>
</gene>
<dbReference type="GO" id="GO:0008677">
    <property type="term" value="F:2-dehydropantoate 2-reductase activity"/>
    <property type="evidence" value="ECO:0007669"/>
    <property type="project" value="UniProtKB-EC"/>
</dbReference>
<reference evidence="13 14" key="1">
    <citation type="submission" date="2015-11" db="EMBL/GenBank/DDBJ databases">
        <title>Genomic analysis of 38 Legionella species identifies large and diverse effector repertoires.</title>
        <authorList>
            <person name="Burstein D."/>
            <person name="Amaro F."/>
            <person name="Zusman T."/>
            <person name="Lifshitz Z."/>
            <person name="Cohen O."/>
            <person name="Gilbert J.A."/>
            <person name="Pupko T."/>
            <person name="Shuman H.A."/>
            <person name="Segal G."/>
        </authorList>
    </citation>
    <scope>NUCLEOTIDE SEQUENCE [LARGE SCALE GENOMIC DNA]</scope>
    <source>
        <strain evidence="13 14">Oak Ridge-10</strain>
    </source>
</reference>
<feature type="domain" description="Ketopantoate reductase N-terminal" evidence="11">
    <location>
        <begin position="12"/>
        <end position="159"/>
    </location>
</feature>
<sequence>MKENVTENKLVWHIAGVGALGSLIAGSFQQQGLGVRLILKNEAQFASYQNSGLTILKDERVVTAHPQAVTLDDLGSQPIHYLLCCVKVYDITNLLIRLKNNLNAKSIILLIHNGLGVLNEIKKHLPQLRVISGVSTVGAYLEKAFTVRAFLNGKFYLGQGIGKFTPNETKTICAAFAAAALPYQWLDNIQPILWEKFAINCSINLLTALLGCKNGALLSHQKILKQLTSEAAQVLCAYGVNMSADDLFCKVIDVIEGTADNYSSMYKDVENNKQTEIYYLNERLMTLAHQKELVTPTHSELLNKFYRTFPKQTFGG</sequence>
<evidence type="ECO:0000256" key="2">
    <source>
        <dbReference type="ARBA" id="ARBA00007870"/>
    </source>
</evidence>
<protein>
    <recommendedName>
        <fullName evidence="4 10">2-dehydropantoate 2-reductase</fullName>
        <ecNumber evidence="3 10">1.1.1.169</ecNumber>
    </recommendedName>
    <alternativeName>
        <fullName evidence="8 10">Ketopantoate reductase</fullName>
    </alternativeName>
</protein>
<dbReference type="EC" id="1.1.1.169" evidence="3 10"/>
<evidence type="ECO:0000256" key="7">
    <source>
        <dbReference type="ARBA" id="ARBA00023002"/>
    </source>
</evidence>
<dbReference type="NCBIfam" id="TIGR00745">
    <property type="entry name" value="apbA_panE"/>
    <property type="match status" value="1"/>
</dbReference>
<dbReference type="Pfam" id="PF02558">
    <property type="entry name" value="ApbA"/>
    <property type="match status" value="1"/>
</dbReference>
<dbReference type="InterPro" id="IPR003710">
    <property type="entry name" value="ApbA"/>
</dbReference>
<dbReference type="InterPro" id="IPR036291">
    <property type="entry name" value="NAD(P)-bd_dom_sf"/>
</dbReference>
<name>A0A0W0XDF2_9GAMM</name>
<dbReference type="SUPFAM" id="SSF51735">
    <property type="entry name" value="NAD(P)-binding Rossmann-fold domains"/>
    <property type="match status" value="1"/>
</dbReference>
<dbReference type="InterPro" id="IPR050838">
    <property type="entry name" value="Ketopantoate_reductase"/>
</dbReference>
<dbReference type="GO" id="GO:0015940">
    <property type="term" value="P:pantothenate biosynthetic process"/>
    <property type="evidence" value="ECO:0007669"/>
    <property type="project" value="UniProtKB-UniPathway"/>
</dbReference>
<evidence type="ECO:0000259" key="11">
    <source>
        <dbReference type="Pfam" id="PF02558"/>
    </source>
</evidence>
<comment type="similarity">
    <text evidence="2 10">Belongs to the ketopantoate reductase family.</text>
</comment>
<evidence type="ECO:0000256" key="5">
    <source>
        <dbReference type="ARBA" id="ARBA00022655"/>
    </source>
</evidence>
<dbReference type="Pfam" id="PF08546">
    <property type="entry name" value="ApbA_C"/>
    <property type="match status" value="1"/>
</dbReference>
<dbReference type="EMBL" id="LNYP01000009">
    <property type="protein sequence ID" value="KTD42552.1"/>
    <property type="molecule type" value="Genomic_DNA"/>
</dbReference>
<keyword evidence="6 10" id="KW-0521">NADP</keyword>
<evidence type="ECO:0000256" key="1">
    <source>
        <dbReference type="ARBA" id="ARBA00004994"/>
    </source>
</evidence>
<organism evidence="13 14">
    <name type="scientific">Legionella oakridgensis</name>
    <dbReference type="NCBI Taxonomy" id="29423"/>
    <lineage>
        <taxon>Bacteria</taxon>
        <taxon>Pseudomonadati</taxon>
        <taxon>Pseudomonadota</taxon>
        <taxon>Gammaproteobacteria</taxon>
        <taxon>Legionellales</taxon>
        <taxon>Legionellaceae</taxon>
        <taxon>Legionella</taxon>
    </lineage>
</organism>
<dbReference type="Proteomes" id="UP000054858">
    <property type="component" value="Unassembled WGS sequence"/>
</dbReference>
<comment type="caution">
    <text evidence="13">The sequence shown here is derived from an EMBL/GenBank/DDBJ whole genome shotgun (WGS) entry which is preliminary data.</text>
</comment>
<evidence type="ECO:0000256" key="4">
    <source>
        <dbReference type="ARBA" id="ARBA00019465"/>
    </source>
</evidence>
<evidence type="ECO:0000256" key="8">
    <source>
        <dbReference type="ARBA" id="ARBA00032024"/>
    </source>
</evidence>
<dbReference type="InterPro" id="IPR013328">
    <property type="entry name" value="6PGD_dom2"/>
</dbReference>
<dbReference type="Gene3D" id="1.10.1040.10">
    <property type="entry name" value="N-(1-d-carboxylethyl)-l-norvaline Dehydrogenase, domain 2"/>
    <property type="match status" value="1"/>
</dbReference>
<dbReference type="PANTHER" id="PTHR43765">
    <property type="entry name" value="2-DEHYDROPANTOATE 2-REDUCTASE-RELATED"/>
    <property type="match status" value="1"/>
</dbReference>
<keyword evidence="5 10" id="KW-0566">Pantothenate biosynthesis</keyword>
<dbReference type="InterPro" id="IPR013752">
    <property type="entry name" value="KPA_reductase"/>
</dbReference>
<dbReference type="InterPro" id="IPR008927">
    <property type="entry name" value="6-PGluconate_DH-like_C_sf"/>
</dbReference>
<dbReference type="InterPro" id="IPR013332">
    <property type="entry name" value="KPR_N"/>
</dbReference>
<dbReference type="SUPFAM" id="SSF48179">
    <property type="entry name" value="6-phosphogluconate dehydrogenase C-terminal domain-like"/>
    <property type="match status" value="1"/>
</dbReference>
<comment type="pathway">
    <text evidence="1 10">Cofactor biosynthesis; (R)-pantothenate biosynthesis; (R)-pantoate from 3-methyl-2-oxobutanoate: step 2/2.</text>
</comment>
<comment type="function">
    <text evidence="10">Catalyzes the NADPH-dependent reduction of ketopantoate into pantoic acid.</text>
</comment>
<dbReference type="AlphaFoldDB" id="A0A0W0XDF2"/>
<evidence type="ECO:0000313" key="13">
    <source>
        <dbReference type="EMBL" id="KTD42552.1"/>
    </source>
</evidence>
<evidence type="ECO:0000256" key="6">
    <source>
        <dbReference type="ARBA" id="ARBA00022857"/>
    </source>
</evidence>
<evidence type="ECO:0000313" key="14">
    <source>
        <dbReference type="Proteomes" id="UP000054858"/>
    </source>
</evidence>
<evidence type="ECO:0000259" key="12">
    <source>
        <dbReference type="Pfam" id="PF08546"/>
    </source>
</evidence>
<dbReference type="PANTHER" id="PTHR43765:SF2">
    <property type="entry name" value="2-DEHYDROPANTOATE 2-REDUCTASE"/>
    <property type="match status" value="1"/>
</dbReference>
<dbReference type="PATRIC" id="fig|29423.5.peg.776"/>
<evidence type="ECO:0000256" key="3">
    <source>
        <dbReference type="ARBA" id="ARBA00013014"/>
    </source>
</evidence>